<dbReference type="Proteomes" id="UP000247569">
    <property type="component" value="Unassembled WGS sequence"/>
</dbReference>
<keyword evidence="3" id="KW-1185">Reference proteome</keyword>
<organism evidence="2 3">
    <name type="scientific">Nocardia tenerifensis</name>
    <dbReference type="NCBI Taxonomy" id="228006"/>
    <lineage>
        <taxon>Bacteria</taxon>
        <taxon>Bacillati</taxon>
        <taxon>Actinomycetota</taxon>
        <taxon>Actinomycetes</taxon>
        <taxon>Mycobacteriales</taxon>
        <taxon>Nocardiaceae</taxon>
        <taxon>Nocardia</taxon>
    </lineage>
</organism>
<evidence type="ECO:0000256" key="1">
    <source>
        <dbReference type="SAM" id="MobiDB-lite"/>
    </source>
</evidence>
<dbReference type="Pfam" id="PF12079">
    <property type="entry name" value="DUF3558"/>
    <property type="match status" value="1"/>
</dbReference>
<dbReference type="InterPro" id="IPR024520">
    <property type="entry name" value="DUF3558"/>
</dbReference>
<reference evidence="2 3" key="1">
    <citation type="submission" date="2018-05" db="EMBL/GenBank/DDBJ databases">
        <title>Genomic Encyclopedia of Type Strains, Phase IV (KMG-IV): sequencing the most valuable type-strain genomes for metagenomic binning, comparative biology and taxonomic classification.</title>
        <authorList>
            <person name="Goeker M."/>
        </authorList>
    </citation>
    <scope>NUCLEOTIDE SEQUENCE [LARGE SCALE GENOMIC DNA]</scope>
    <source>
        <strain evidence="2 3">DSM 44704</strain>
    </source>
</reference>
<comment type="caution">
    <text evidence="2">The sequence shown here is derived from an EMBL/GenBank/DDBJ whole genome shotgun (WGS) entry which is preliminary data.</text>
</comment>
<evidence type="ECO:0000313" key="2">
    <source>
        <dbReference type="EMBL" id="PXX59877.1"/>
    </source>
</evidence>
<dbReference type="RefSeq" id="WP_083894320.1">
    <property type="nucleotide sequence ID" value="NZ_QJKF01000011.1"/>
</dbReference>
<sequence length="219" mass="23008">MGRAAGRIHSGFEQRRLGERMVGGRGVRWVAAVGAVLVLGGCGGSTDGAPTGVSPSGTTSVSVKPSGAKDPDAAIWDPCTALPDDALRGGGLSPETRTKDVAGIDAAGWKVCSWRSSARWYTLALLSGEPSLQQFQQRRDFESFTPLTIEGRPALQYLFVGDEKRLDCGVAVEVPQGRANGTVGFLVTTRYSVGKLGDPCEQAVRHANDFAKYLPGGGN</sequence>
<protein>
    <submittedName>
        <fullName evidence="2">Uncharacterized protein DUF3558</fullName>
    </submittedName>
</protein>
<dbReference type="AlphaFoldDB" id="A0A318JYS8"/>
<name>A0A318JYS8_9NOCA</name>
<proteinExistence type="predicted"/>
<dbReference type="OrthoDB" id="4552889at2"/>
<evidence type="ECO:0000313" key="3">
    <source>
        <dbReference type="Proteomes" id="UP000247569"/>
    </source>
</evidence>
<dbReference type="EMBL" id="QJKF01000011">
    <property type="protein sequence ID" value="PXX59877.1"/>
    <property type="molecule type" value="Genomic_DNA"/>
</dbReference>
<accession>A0A318JYS8</accession>
<feature type="region of interest" description="Disordered" evidence="1">
    <location>
        <begin position="47"/>
        <end position="70"/>
    </location>
</feature>
<gene>
    <name evidence="2" type="ORF">DFR70_111264</name>
</gene>
<feature type="compositionally biased region" description="Low complexity" evidence="1">
    <location>
        <begin position="50"/>
        <end position="66"/>
    </location>
</feature>